<dbReference type="InterPro" id="IPR016342">
    <property type="entry name" value="AP_complex_bsu_1_2_4"/>
</dbReference>
<dbReference type="SUPFAM" id="SSF48371">
    <property type="entry name" value="ARM repeat"/>
    <property type="match status" value="1"/>
</dbReference>
<keyword evidence="4 6" id="KW-0653">Protein transport</keyword>
<proteinExistence type="inferred from homology"/>
<dbReference type="GO" id="GO:0006886">
    <property type="term" value="P:intracellular protein transport"/>
    <property type="evidence" value="ECO:0007669"/>
    <property type="project" value="InterPro"/>
</dbReference>
<comment type="similarity">
    <text evidence="2 6">Belongs to the adaptor complexes large subunit family.</text>
</comment>
<evidence type="ECO:0000256" key="6">
    <source>
        <dbReference type="PIRNR" id="PIRNR002291"/>
    </source>
</evidence>
<dbReference type="Proteomes" id="UP000245609">
    <property type="component" value="Unassembled WGS sequence"/>
</dbReference>
<accession>A0A2T9ZIS8</accession>
<dbReference type="GO" id="GO:0012505">
    <property type="term" value="C:endomembrane system"/>
    <property type="evidence" value="ECO:0007669"/>
    <property type="project" value="UniProtKB-SubCell"/>
</dbReference>
<evidence type="ECO:0000259" key="7">
    <source>
        <dbReference type="Pfam" id="PF01602"/>
    </source>
</evidence>
<dbReference type="EMBL" id="MBFS01000119">
    <property type="protein sequence ID" value="PVV04470.1"/>
    <property type="molecule type" value="Genomic_DNA"/>
</dbReference>
<gene>
    <name evidence="8" type="ORF">BB560_001037</name>
</gene>
<dbReference type="Gene3D" id="1.25.10.10">
    <property type="entry name" value="Leucine-rich Repeat Variant"/>
    <property type="match status" value="1"/>
</dbReference>
<dbReference type="InterPro" id="IPR026739">
    <property type="entry name" value="AP_beta"/>
</dbReference>
<comment type="subcellular location">
    <subcellularLocation>
        <location evidence="1">Endomembrane system</location>
    </subcellularLocation>
</comment>
<evidence type="ECO:0000256" key="1">
    <source>
        <dbReference type="ARBA" id="ARBA00004308"/>
    </source>
</evidence>
<dbReference type="GO" id="GO:0016192">
    <property type="term" value="P:vesicle-mediated transport"/>
    <property type="evidence" value="ECO:0007669"/>
    <property type="project" value="InterPro"/>
</dbReference>
<keyword evidence="9" id="KW-1185">Reference proteome</keyword>
<comment type="function">
    <text evidence="6">Adaptins are components of the adaptor complexes which link clathrin to receptors in coated vesicles. Clathrin-associated protein complexes are believed to interact with the cytoplasmic tails of membrane proteins, leading to their selection and concentration.</text>
</comment>
<evidence type="ECO:0000256" key="2">
    <source>
        <dbReference type="ARBA" id="ARBA00006613"/>
    </source>
</evidence>
<dbReference type="InterPro" id="IPR011989">
    <property type="entry name" value="ARM-like"/>
</dbReference>
<evidence type="ECO:0000256" key="3">
    <source>
        <dbReference type="ARBA" id="ARBA00022448"/>
    </source>
</evidence>
<organism evidence="8 9">
    <name type="scientific">Smittium megazygosporum</name>
    <dbReference type="NCBI Taxonomy" id="133381"/>
    <lineage>
        <taxon>Eukaryota</taxon>
        <taxon>Fungi</taxon>
        <taxon>Fungi incertae sedis</taxon>
        <taxon>Zoopagomycota</taxon>
        <taxon>Kickxellomycotina</taxon>
        <taxon>Harpellomycetes</taxon>
        <taxon>Harpellales</taxon>
        <taxon>Legeriomycetaceae</taxon>
        <taxon>Smittium</taxon>
    </lineage>
</organism>
<dbReference type="STRING" id="133381.A0A2T9ZIS8"/>
<dbReference type="GO" id="GO:0030117">
    <property type="term" value="C:membrane coat"/>
    <property type="evidence" value="ECO:0007669"/>
    <property type="project" value="InterPro"/>
</dbReference>
<feature type="domain" description="Clathrin/coatomer adaptor adaptin-like N-terminal" evidence="7">
    <location>
        <begin position="77"/>
        <end position="606"/>
    </location>
</feature>
<dbReference type="AlphaFoldDB" id="A0A2T9ZIS8"/>
<evidence type="ECO:0000313" key="9">
    <source>
        <dbReference type="Proteomes" id="UP000245609"/>
    </source>
</evidence>
<dbReference type="InterPro" id="IPR002553">
    <property type="entry name" value="Clathrin/coatomer_adapt-like_N"/>
</dbReference>
<dbReference type="InterPro" id="IPR016024">
    <property type="entry name" value="ARM-type_fold"/>
</dbReference>
<dbReference type="GO" id="GO:0030276">
    <property type="term" value="F:clathrin binding"/>
    <property type="evidence" value="ECO:0007669"/>
    <property type="project" value="InterPro"/>
</dbReference>
<sequence>MKTPGLLGLHAVEQAPYTHSHYNWSTLRPKREKSEKEYKAYKMNRERDFQSMAMSQIQTNLARLKILSNKIINNLRKGETFELRTELNSEYRERRREAVRRVIANMTVGKDVSGLFTDVLKNMQTDDLETKKLIYLYLMNYSKVKPDLVILAVNTFLKDSEDKNPLLRALAIRTMGCLQVIEILDYIIDPLRRCLHDNDAYVRKTSAVCVAKVYELSPDIAMEYNLVDTVKDMITDRNALVVADAVSSLREINQVAMAKGIKQPVWVLDRETVEKLSSVMNDCTEWGQISILEAFLDYSPYSENEAISICKSVLPRLQHANCSVALTSIRLLLSYERFISDTSVCQGFINKIIPPLVSLLSNIPEIQYVVLRNISLVLQKYSGLLSKEIRIFFLKYNDPEYIKFEKLNLLVSLCERETVELLLSELSEYAKEIDPNVSRRAAQAIEKLAMKFHSSAEKCLESLTTLIELKNTETFQESTISISKLARAFDDLADSTISETLIPSIAENQSLLSTDPNAKAALISMAGGYKNVKPEVVFKLLAEFEPQFLNEEEKVQLALVHASVAFFLRNPEISQALVFRIIKKGAEECASMDVRDISYIYWRLLSGDPEIAKGIVLTFKPNISSALSSIPEPLYSDLLNNLGCVSSVLMLPPPKFLKQIDMVSRSLNSRTSLESEYEQLPSSSQNVSSKYSNGQFNDSVVEEEPELLISL</sequence>
<evidence type="ECO:0000256" key="5">
    <source>
        <dbReference type="ARBA" id="ARBA00023136"/>
    </source>
</evidence>
<comment type="caution">
    <text evidence="8">The sequence shown here is derived from an EMBL/GenBank/DDBJ whole genome shotgun (WGS) entry which is preliminary data.</text>
</comment>
<name>A0A2T9ZIS8_9FUNG</name>
<dbReference type="PIRSF" id="PIRSF002291">
    <property type="entry name" value="AP_complex_beta"/>
    <property type="match status" value="1"/>
</dbReference>
<keyword evidence="3 6" id="KW-0813">Transport</keyword>
<reference evidence="8 9" key="1">
    <citation type="journal article" date="2018" name="MBio">
        <title>Comparative Genomics Reveals the Core Gene Toolbox for the Fungus-Insect Symbiosis.</title>
        <authorList>
            <person name="Wang Y."/>
            <person name="Stata M."/>
            <person name="Wang W."/>
            <person name="Stajich J.E."/>
            <person name="White M.M."/>
            <person name="Moncalvo J.M."/>
        </authorList>
    </citation>
    <scope>NUCLEOTIDE SEQUENCE [LARGE SCALE GENOMIC DNA]</scope>
    <source>
        <strain evidence="8 9">SC-DP-2</strain>
    </source>
</reference>
<dbReference type="Pfam" id="PF01602">
    <property type="entry name" value="Adaptin_N"/>
    <property type="match status" value="1"/>
</dbReference>
<evidence type="ECO:0000313" key="8">
    <source>
        <dbReference type="EMBL" id="PVV04470.1"/>
    </source>
</evidence>
<dbReference type="PANTHER" id="PTHR11134">
    <property type="entry name" value="ADAPTOR COMPLEX SUBUNIT BETA FAMILY MEMBER"/>
    <property type="match status" value="1"/>
</dbReference>
<dbReference type="OrthoDB" id="10254310at2759"/>
<protein>
    <recommendedName>
        <fullName evidence="6">AP complex subunit beta</fullName>
    </recommendedName>
</protein>
<evidence type="ECO:0000256" key="4">
    <source>
        <dbReference type="ARBA" id="ARBA00022927"/>
    </source>
</evidence>
<keyword evidence="5 6" id="KW-0472">Membrane</keyword>